<evidence type="ECO:0000256" key="11">
    <source>
        <dbReference type="PIRSR" id="PIRSR000190-2"/>
    </source>
</evidence>
<dbReference type="HAMAP" id="MF_01629">
    <property type="entry name" value="PdxH"/>
    <property type="match status" value="1"/>
</dbReference>
<dbReference type="InterPro" id="IPR019740">
    <property type="entry name" value="Pyridox_Oxase_CS"/>
</dbReference>
<evidence type="ECO:0000256" key="3">
    <source>
        <dbReference type="ARBA" id="ARBA00007301"/>
    </source>
</evidence>
<feature type="domain" description="Pyridoxamine 5'-phosphate oxidase N-terminal" evidence="12">
    <location>
        <begin position="36"/>
        <end position="159"/>
    </location>
</feature>
<evidence type="ECO:0000256" key="2">
    <source>
        <dbReference type="ARBA" id="ARBA00005037"/>
    </source>
</evidence>
<dbReference type="Pfam" id="PF01243">
    <property type="entry name" value="PNPOx_N"/>
    <property type="match status" value="1"/>
</dbReference>
<comment type="caution">
    <text evidence="14">The sequence shown here is derived from an EMBL/GenBank/DDBJ whole genome shotgun (WGS) entry which is preliminary data.</text>
</comment>
<feature type="binding site" evidence="9 10">
    <location>
        <position position="69"/>
    </location>
    <ligand>
        <name>substrate</name>
    </ligand>
</feature>
<dbReference type="RefSeq" id="WP_119431394.1">
    <property type="nucleotide sequence ID" value="NZ_QWGE01000002.1"/>
</dbReference>
<comment type="catalytic activity">
    <reaction evidence="9">
        <text>pyridoxamine 5'-phosphate + O2 + H2O = pyridoxal 5'-phosphate + H2O2 + NH4(+)</text>
        <dbReference type="Rhea" id="RHEA:15817"/>
        <dbReference type="ChEBI" id="CHEBI:15377"/>
        <dbReference type="ChEBI" id="CHEBI:15379"/>
        <dbReference type="ChEBI" id="CHEBI:16240"/>
        <dbReference type="ChEBI" id="CHEBI:28938"/>
        <dbReference type="ChEBI" id="CHEBI:58451"/>
        <dbReference type="ChEBI" id="CHEBI:597326"/>
        <dbReference type="EC" id="1.4.3.5"/>
    </reaction>
</comment>
<comment type="function">
    <text evidence="9">Catalyzes the oxidation of either pyridoxine 5'-phosphate (PNP) or pyridoxamine 5'-phosphate (PMP) into pyridoxal 5'-phosphate (PLP).</text>
</comment>
<feature type="binding site" evidence="9 11">
    <location>
        <position position="189"/>
    </location>
    <ligand>
        <name>FMN</name>
        <dbReference type="ChEBI" id="CHEBI:58210"/>
    </ligand>
</feature>
<dbReference type="NCBIfam" id="TIGR00558">
    <property type="entry name" value="pdxH"/>
    <property type="match status" value="1"/>
</dbReference>
<evidence type="ECO:0000256" key="10">
    <source>
        <dbReference type="PIRSR" id="PIRSR000190-1"/>
    </source>
</evidence>
<evidence type="ECO:0000259" key="13">
    <source>
        <dbReference type="Pfam" id="PF10590"/>
    </source>
</evidence>
<keyword evidence="7 9" id="KW-0560">Oxidoreductase</keyword>
<evidence type="ECO:0000313" key="15">
    <source>
        <dbReference type="Proteomes" id="UP000266005"/>
    </source>
</evidence>
<feature type="domain" description="Pyridoxine 5'-phosphate oxidase dimerisation C-terminal" evidence="13">
    <location>
        <begin position="176"/>
        <end position="216"/>
    </location>
</feature>
<organism evidence="14 15">
    <name type="scientific">Pontibacter oryzae</name>
    <dbReference type="NCBI Taxonomy" id="2304593"/>
    <lineage>
        <taxon>Bacteria</taxon>
        <taxon>Pseudomonadati</taxon>
        <taxon>Bacteroidota</taxon>
        <taxon>Cytophagia</taxon>
        <taxon>Cytophagales</taxon>
        <taxon>Hymenobacteraceae</taxon>
        <taxon>Pontibacter</taxon>
    </lineage>
</organism>
<dbReference type="Proteomes" id="UP000266005">
    <property type="component" value="Unassembled WGS sequence"/>
</dbReference>
<name>A0A399SC51_9BACT</name>
<keyword evidence="8 9" id="KW-0664">Pyridoxine biosynthesis</keyword>
<feature type="binding site" evidence="9 11">
    <location>
        <begin position="143"/>
        <end position="144"/>
    </location>
    <ligand>
        <name>FMN</name>
        <dbReference type="ChEBI" id="CHEBI:58210"/>
    </ligand>
</feature>
<feature type="binding site" evidence="9 11">
    <location>
        <position position="86"/>
    </location>
    <ligand>
        <name>FMN</name>
        <dbReference type="ChEBI" id="CHEBI:58210"/>
    </ligand>
</feature>
<evidence type="ECO:0000313" key="14">
    <source>
        <dbReference type="EMBL" id="RIJ41646.1"/>
    </source>
</evidence>
<feature type="binding site" evidence="9 11">
    <location>
        <position position="199"/>
    </location>
    <ligand>
        <name>FMN</name>
        <dbReference type="ChEBI" id="CHEBI:58210"/>
    </ligand>
</feature>
<evidence type="ECO:0000259" key="12">
    <source>
        <dbReference type="Pfam" id="PF01243"/>
    </source>
</evidence>
<dbReference type="SUPFAM" id="SSF50475">
    <property type="entry name" value="FMN-binding split barrel"/>
    <property type="match status" value="1"/>
</dbReference>
<feature type="binding site" evidence="9 10">
    <location>
        <position position="134"/>
    </location>
    <ligand>
        <name>substrate</name>
    </ligand>
</feature>
<dbReference type="EMBL" id="QWGE01000002">
    <property type="protein sequence ID" value="RIJ41646.1"/>
    <property type="molecule type" value="Genomic_DNA"/>
</dbReference>
<accession>A0A399SC51</accession>
<reference evidence="15" key="1">
    <citation type="submission" date="2018-08" db="EMBL/GenBank/DDBJ databases">
        <title>Mucilaginibacter sp. MYSH2.</title>
        <authorList>
            <person name="Seo T."/>
        </authorList>
    </citation>
    <scope>NUCLEOTIDE SEQUENCE [LARGE SCALE GENOMIC DNA]</scope>
    <source>
        <strain evidence="15">KIRAN</strain>
    </source>
</reference>
<dbReference type="PANTHER" id="PTHR10851">
    <property type="entry name" value="PYRIDOXINE-5-PHOSPHATE OXIDASE"/>
    <property type="match status" value="1"/>
</dbReference>
<dbReference type="PROSITE" id="PS01064">
    <property type="entry name" value="PYRIDOX_OXIDASE"/>
    <property type="match status" value="1"/>
</dbReference>
<evidence type="ECO:0000256" key="1">
    <source>
        <dbReference type="ARBA" id="ARBA00004738"/>
    </source>
</evidence>
<dbReference type="PIRSF" id="PIRSF000190">
    <property type="entry name" value="Pyd_amn-ph_oxd"/>
    <property type="match status" value="1"/>
</dbReference>
<comment type="cofactor">
    <cofactor evidence="9 11">
        <name>FMN</name>
        <dbReference type="ChEBI" id="CHEBI:58210"/>
    </cofactor>
    <text evidence="9 11">Binds 1 FMN per subunit.</text>
</comment>
<dbReference type="InterPro" id="IPR012349">
    <property type="entry name" value="Split_barrel_FMN-bd"/>
</dbReference>
<feature type="binding site" evidence="10">
    <location>
        <begin position="11"/>
        <end position="14"/>
    </location>
    <ligand>
        <name>substrate</name>
    </ligand>
</feature>
<dbReference type="AlphaFoldDB" id="A0A399SC51"/>
<feature type="binding site" evidence="9 10">
    <location>
        <position position="126"/>
    </location>
    <ligand>
        <name>substrate</name>
    </ligand>
</feature>
<evidence type="ECO:0000256" key="7">
    <source>
        <dbReference type="ARBA" id="ARBA00023002"/>
    </source>
</evidence>
<dbReference type="PANTHER" id="PTHR10851:SF0">
    <property type="entry name" value="PYRIDOXINE-5'-PHOSPHATE OXIDASE"/>
    <property type="match status" value="1"/>
</dbReference>
<evidence type="ECO:0000256" key="6">
    <source>
        <dbReference type="ARBA" id="ARBA00022643"/>
    </source>
</evidence>
<comment type="similarity">
    <text evidence="3 9">Belongs to the pyridoxamine 5'-phosphate oxidase family.</text>
</comment>
<gene>
    <name evidence="9 14" type="primary">pdxH</name>
    <name evidence="14" type="ORF">D1627_06355</name>
</gene>
<evidence type="ECO:0000256" key="9">
    <source>
        <dbReference type="HAMAP-Rule" id="MF_01629"/>
    </source>
</evidence>
<feature type="binding site" evidence="9 11">
    <location>
        <position position="108"/>
    </location>
    <ligand>
        <name>FMN</name>
        <dbReference type="ChEBI" id="CHEBI:58210"/>
    </ligand>
</feature>
<dbReference type="FunFam" id="2.30.110.10:FF:000005">
    <property type="entry name" value="NAD(P)H-hydrate epimerase"/>
    <property type="match status" value="1"/>
</dbReference>
<dbReference type="GO" id="GO:0008615">
    <property type="term" value="P:pyridoxine biosynthetic process"/>
    <property type="evidence" value="ECO:0007669"/>
    <property type="project" value="UniProtKB-UniRule"/>
</dbReference>
<protein>
    <recommendedName>
        <fullName evidence="9">Pyridoxine/pyridoxamine 5'-phosphate oxidase</fullName>
        <ecNumber evidence="9">1.4.3.5</ecNumber>
    </recommendedName>
    <alternativeName>
        <fullName evidence="9">PNP/PMP oxidase</fullName>
        <shortName evidence="9">PNPOx</shortName>
    </alternativeName>
    <alternativeName>
        <fullName evidence="9">Pyridoxal 5'-phosphate synthase</fullName>
    </alternativeName>
</protein>
<dbReference type="GO" id="GO:0004733">
    <property type="term" value="F:pyridoxamine phosphate oxidase activity"/>
    <property type="evidence" value="ECO:0007669"/>
    <property type="project" value="UniProtKB-UniRule"/>
</dbReference>
<dbReference type="InterPro" id="IPR000659">
    <property type="entry name" value="Pyridox_Oxase"/>
</dbReference>
<keyword evidence="6 9" id="KW-0288">FMN</keyword>
<feature type="binding site" evidence="9 11">
    <location>
        <begin position="79"/>
        <end position="80"/>
    </location>
    <ligand>
        <name>FMN</name>
        <dbReference type="ChEBI" id="CHEBI:58210"/>
    </ligand>
</feature>
<evidence type="ECO:0000256" key="8">
    <source>
        <dbReference type="ARBA" id="ARBA00023096"/>
    </source>
</evidence>
<dbReference type="InterPro" id="IPR011576">
    <property type="entry name" value="Pyridox_Oxase_N"/>
</dbReference>
<feature type="binding site" evidence="9 10">
    <location>
        <position position="130"/>
    </location>
    <ligand>
        <name>substrate</name>
    </ligand>
</feature>
<dbReference type="EC" id="1.4.3.5" evidence="9"/>
<feature type="binding site" evidence="9 11">
    <location>
        <position position="85"/>
    </location>
    <ligand>
        <name>FMN</name>
        <dbReference type="ChEBI" id="CHEBI:58210"/>
    </ligand>
</feature>
<dbReference type="OrthoDB" id="9780392at2"/>
<feature type="binding site" evidence="9 11">
    <location>
        <begin position="64"/>
        <end position="69"/>
    </location>
    <ligand>
        <name>FMN</name>
        <dbReference type="ChEBI" id="CHEBI:58210"/>
    </ligand>
</feature>
<dbReference type="UniPathway" id="UPA01068">
    <property type="reaction ID" value="UER00304"/>
</dbReference>
<sequence length="216" mass="24797">MALSQNIADIRINYSRQELTEASVSQNPTQQFQQWLQEALDAEVDEPTAMVLSTVSGTGKPSARVVLLKGLDEQGYTFFTNYDSRKGHDLEENPYASLTFFWPALERQVRIEGKIVKVAAAESDTYFQSRPKGSQIGAWASPQSQVIEAREVLEQREQEFSEKFANQNVVPRPAHWGGYRLQPDRLEFWQGRPSRLHDRIMYVLEGHNWEIKRLAP</sequence>
<dbReference type="Gene3D" id="2.30.110.10">
    <property type="entry name" value="Electron Transport, Fmn-binding Protein, Chain A"/>
    <property type="match status" value="1"/>
</dbReference>
<evidence type="ECO:0000256" key="4">
    <source>
        <dbReference type="ARBA" id="ARBA00011738"/>
    </source>
</evidence>
<keyword evidence="5 9" id="KW-0285">Flavoprotein</keyword>
<dbReference type="Pfam" id="PF10590">
    <property type="entry name" value="PNP_phzG_C"/>
    <property type="match status" value="1"/>
</dbReference>
<dbReference type="InterPro" id="IPR019576">
    <property type="entry name" value="Pyridoxamine_oxidase_dimer_C"/>
</dbReference>
<evidence type="ECO:0000256" key="5">
    <source>
        <dbReference type="ARBA" id="ARBA00022630"/>
    </source>
</evidence>
<dbReference type="NCBIfam" id="NF004231">
    <property type="entry name" value="PRK05679.1"/>
    <property type="match status" value="1"/>
</dbReference>
<proteinExistence type="inferred from homology"/>
<feature type="binding site" evidence="9 10">
    <location>
        <begin position="195"/>
        <end position="197"/>
    </location>
    <ligand>
        <name>substrate</name>
    </ligand>
</feature>
<dbReference type="GO" id="GO:0010181">
    <property type="term" value="F:FMN binding"/>
    <property type="evidence" value="ECO:0007669"/>
    <property type="project" value="UniProtKB-UniRule"/>
</dbReference>
<comment type="subunit">
    <text evidence="4 9">Homodimer.</text>
</comment>
<comment type="pathway">
    <text evidence="1 9">Cofactor metabolism; pyridoxal 5'-phosphate salvage; pyridoxal 5'-phosphate from pyridoxamine 5'-phosphate: step 1/1.</text>
</comment>
<keyword evidence="15" id="KW-1185">Reference proteome</keyword>
<comment type="pathway">
    <text evidence="2 9">Cofactor metabolism; pyridoxal 5'-phosphate salvage; pyridoxal 5'-phosphate from pyridoxine 5'-phosphate: step 1/1.</text>
</comment>
<comment type="catalytic activity">
    <reaction evidence="9">
        <text>pyridoxine 5'-phosphate + O2 = pyridoxal 5'-phosphate + H2O2</text>
        <dbReference type="Rhea" id="RHEA:15149"/>
        <dbReference type="ChEBI" id="CHEBI:15379"/>
        <dbReference type="ChEBI" id="CHEBI:16240"/>
        <dbReference type="ChEBI" id="CHEBI:58589"/>
        <dbReference type="ChEBI" id="CHEBI:597326"/>
        <dbReference type="EC" id="1.4.3.5"/>
    </reaction>
</comment>